<keyword evidence="6" id="KW-1185">Reference proteome</keyword>
<evidence type="ECO:0000313" key="6">
    <source>
        <dbReference type="Proteomes" id="UP000019478"/>
    </source>
</evidence>
<dbReference type="GeneID" id="19169334"/>
<dbReference type="InterPro" id="IPR018466">
    <property type="entry name" value="Kre9/Knh1-like_N"/>
</dbReference>
<evidence type="ECO:0000256" key="3">
    <source>
        <dbReference type="SAM" id="SignalP"/>
    </source>
</evidence>
<dbReference type="InterPro" id="IPR052982">
    <property type="entry name" value="SRP1/TIP1-like"/>
</dbReference>
<dbReference type="PANTHER" id="PTHR40633:SF1">
    <property type="entry name" value="GPI ANCHORED SERINE-THREONINE RICH PROTEIN (AFU_ORTHOLOGUE AFUA_1G03630)"/>
    <property type="match status" value="1"/>
</dbReference>
<proteinExistence type="predicted"/>
<organism evidence="5 6">
    <name type="scientific">Capronia epimyces CBS 606.96</name>
    <dbReference type="NCBI Taxonomy" id="1182542"/>
    <lineage>
        <taxon>Eukaryota</taxon>
        <taxon>Fungi</taxon>
        <taxon>Dikarya</taxon>
        <taxon>Ascomycota</taxon>
        <taxon>Pezizomycotina</taxon>
        <taxon>Eurotiomycetes</taxon>
        <taxon>Chaetothyriomycetidae</taxon>
        <taxon>Chaetothyriales</taxon>
        <taxon>Herpotrichiellaceae</taxon>
        <taxon>Capronia</taxon>
    </lineage>
</organism>
<feature type="domain" description="Yeast cell wall synthesis Kre9/Knh1-like N-terminal" evidence="4">
    <location>
        <begin position="33"/>
        <end position="125"/>
    </location>
</feature>
<feature type="signal peptide" evidence="3">
    <location>
        <begin position="1"/>
        <end position="19"/>
    </location>
</feature>
<reference evidence="5 6" key="1">
    <citation type="submission" date="2013-03" db="EMBL/GenBank/DDBJ databases">
        <title>The Genome Sequence of Capronia epimyces CBS 606.96.</title>
        <authorList>
            <consortium name="The Broad Institute Genomics Platform"/>
            <person name="Cuomo C."/>
            <person name="de Hoog S."/>
            <person name="Gorbushina A."/>
            <person name="Walker B."/>
            <person name="Young S.K."/>
            <person name="Zeng Q."/>
            <person name="Gargeya S."/>
            <person name="Fitzgerald M."/>
            <person name="Haas B."/>
            <person name="Abouelleil A."/>
            <person name="Allen A.W."/>
            <person name="Alvarado L."/>
            <person name="Arachchi H.M."/>
            <person name="Berlin A.M."/>
            <person name="Chapman S.B."/>
            <person name="Gainer-Dewar J."/>
            <person name="Goldberg J."/>
            <person name="Griggs A."/>
            <person name="Gujja S."/>
            <person name="Hansen M."/>
            <person name="Howarth C."/>
            <person name="Imamovic A."/>
            <person name="Ireland A."/>
            <person name="Larimer J."/>
            <person name="McCowan C."/>
            <person name="Murphy C."/>
            <person name="Pearson M."/>
            <person name="Poon T.W."/>
            <person name="Priest M."/>
            <person name="Roberts A."/>
            <person name="Saif S."/>
            <person name="Shea T."/>
            <person name="Sisk P."/>
            <person name="Sykes S."/>
            <person name="Wortman J."/>
            <person name="Nusbaum C."/>
            <person name="Birren B."/>
        </authorList>
    </citation>
    <scope>NUCLEOTIDE SEQUENCE [LARGE SCALE GENOMIC DNA]</scope>
    <source>
        <strain evidence="5 6">CBS 606.96</strain>
    </source>
</reference>
<dbReference type="EMBL" id="AMGY01000004">
    <property type="protein sequence ID" value="EXJ84549.1"/>
    <property type="molecule type" value="Genomic_DNA"/>
</dbReference>
<evidence type="ECO:0000313" key="5">
    <source>
        <dbReference type="EMBL" id="EXJ84549.1"/>
    </source>
</evidence>
<keyword evidence="1 3" id="KW-0732">Signal</keyword>
<dbReference type="HOGENOM" id="CLU_087647_0_0_1"/>
<dbReference type="Proteomes" id="UP000019478">
    <property type="component" value="Unassembled WGS sequence"/>
</dbReference>
<name>W9YQK7_9EURO</name>
<accession>W9YQK7</accession>
<evidence type="ECO:0000256" key="2">
    <source>
        <dbReference type="SAM" id="MobiDB-lite"/>
    </source>
</evidence>
<comment type="caution">
    <text evidence="5">The sequence shown here is derived from an EMBL/GenBank/DDBJ whole genome shotgun (WGS) entry which is preliminary data.</text>
</comment>
<feature type="region of interest" description="Disordered" evidence="2">
    <location>
        <begin position="152"/>
        <end position="181"/>
    </location>
</feature>
<dbReference type="AlphaFoldDB" id="W9YQK7"/>
<dbReference type="Pfam" id="PF10342">
    <property type="entry name" value="Kre9_KNH"/>
    <property type="match status" value="1"/>
</dbReference>
<gene>
    <name evidence="5" type="ORF">A1O3_05218</name>
</gene>
<evidence type="ECO:0000259" key="4">
    <source>
        <dbReference type="Pfam" id="PF10342"/>
    </source>
</evidence>
<evidence type="ECO:0000256" key="1">
    <source>
        <dbReference type="ARBA" id="ARBA00022729"/>
    </source>
</evidence>
<dbReference type="eggNOG" id="ENOG502S56Q">
    <property type="taxonomic scope" value="Eukaryota"/>
</dbReference>
<protein>
    <recommendedName>
        <fullName evidence="4">Yeast cell wall synthesis Kre9/Knh1-like N-terminal domain-containing protein</fullName>
    </recommendedName>
</protein>
<dbReference type="RefSeq" id="XP_007733534.1">
    <property type="nucleotide sequence ID" value="XM_007735344.1"/>
</dbReference>
<feature type="chain" id="PRO_5004934644" description="Yeast cell wall synthesis Kre9/Knh1-like N-terminal domain-containing protein" evidence="3">
    <location>
        <begin position="20"/>
        <end position="270"/>
    </location>
</feature>
<feature type="compositionally biased region" description="Polar residues" evidence="2">
    <location>
        <begin position="155"/>
        <end position="177"/>
    </location>
</feature>
<sequence length="270" mass="26666">MRSVLVSFCAAGLATFAHAYTQPKALTWGPLLTPSLSDPVNQGKQFNVTWDPEEHPTDGVTVSLVLCRGPPSNCVLADTAIASGIPAGQKSYDWTVPCDLAPGGDHGMLIIVDGTGEYQYSTQFSCLENPKCSSATPSNTTSSATASGSVIILPPSQQTGSSSAPGNSTAPPTTTGTDGWASATTIITSGSTTYTVGSGSTWASNIPGTTVINSASPATTAAAGTSLASGSTGSASAGAASPSAFAGGAGQLAWNTAGVLVAGAAALFIL</sequence>
<dbReference type="PANTHER" id="PTHR40633">
    <property type="entry name" value="MATRIX PROTEIN, PUTATIVE (AFU_ORTHOLOGUE AFUA_8G05410)-RELATED"/>
    <property type="match status" value="1"/>
</dbReference>
<dbReference type="OrthoDB" id="4094614at2759"/>